<dbReference type="RefSeq" id="WP_015231064.1">
    <property type="nucleotide sequence ID" value="NC_019780.1"/>
</dbReference>
<name>K9Z0H5_DACS8</name>
<dbReference type="STRING" id="13035.Dacsa_3610"/>
<dbReference type="Pfam" id="PF10792">
    <property type="entry name" value="DUF2605"/>
    <property type="match status" value="1"/>
</dbReference>
<dbReference type="KEGG" id="dsl:Dacsa_3610"/>
<evidence type="ECO:0000313" key="1">
    <source>
        <dbReference type="EMBL" id="AFZ52090.1"/>
    </source>
</evidence>
<accession>K9Z0H5</accession>
<dbReference type="eggNOG" id="ENOG5032RTW">
    <property type="taxonomic scope" value="Bacteria"/>
</dbReference>
<dbReference type="InterPro" id="IPR019728">
    <property type="entry name" value="DUF2605"/>
</dbReference>
<reference evidence="1" key="1">
    <citation type="submission" date="2012-04" db="EMBL/GenBank/DDBJ databases">
        <title>Finished genome of Dactylococcopsis salina PCC 8305.</title>
        <authorList>
            <consortium name="US DOE Joint Genome Institute"/>
            <person name="Gugger M."/>
            <person name="Coursin T."/>
            <person name="Rippka R."/>
            <person name="Tandeau De Marsac N."/>
            <person name="Huntemann M."/>
            <person name="Wei C.-L."/>
            <person name="Han J."/>
            <person name="Detter J.C."/>
            <person name="Han C."/>
            <person name="Tapia R."/>
            <person name="Daligault H."/>
            <person name="Chen A."/>
            <person name="Krypides N."/>
            <person name="Mavromatis K."/>
            <person name="Markowitz V."/>
            <person name="Szeto E."/>
            <person name="Ivanova N."/>
            <person name="Ovchinnikova G."/>
            <person name="Pagani I."/>
            <person name="Pati A."/>
            <person name="Goodwin L."/>
            <person name="Peters L."/>
            <person name="Pitluck S."/>
            <person name="Woyke T."/>
            <person name="Kerfeld C."/>
        </authorList>
    </citation>
    <scope>NUCLEOTIDE SEQUENCE [LARGE SCALE GENOMIC DNA]</scope>
    <source>
        <strain evidence="1">PCC 8305</strain>
    </source>
</reference>
<evidence type="ECO:0000313" key="2">
    <source>
        <dbReference type="Proteomes" id="UP000010482"/>
    </source>
</evidence>
<organism evidence="1 2">
    <name type="scientific">Dactylococcopsis salina (strain PCC 8305)</name>
    <name type="common">Myxobactron salinum</name>
    <dbReference type="NCBI Taxonomy" id="13035"/>
    <lineage>
        <taxon>Bacteria</taxon>
        <taxon>Bacillati</taxon>
        <taxon>Cyanobacteriota</taxon>
        <taxon>Cyanophyceae</taxon>
        <taxon>Nodosilineales</taxon>
        <taxon>Cymatolegaceae</taxon>
        <taxon>Dactylococcopsis</taxon>
    </lineage>
</organism>
<dbReference type="Proteomes" id="UP000010482">
    <property type="component" value="Chromosome"/>
</dbReference>
<dbReference type="OrthoDB" id="582622at2"/>
<dbReference type="HOGENOM" id="CLU_169604_0_0_3"/>
<protein>
    <recommendedName>
        <fullName evidence="3">DUF2605 domain-containing protein</fullName>
    </recommendedName>
</protein>
<sequence length="114" mass="13031">MTSQSEQQKLLKAVLEPLLDDFQYWFSRSRNLLEYKTVTVLSPQEQADLLQRVKTAQEEVTATQSLFKATDGNVGVEMSTIAPWHQLVTECWRVAMENRQQQQPSSDQGINETG</sequence>
<proteinExistence type="predicted"/>
<evidence type="ECO:0008006" key="3">
    <source>
        <dbReference type="Google" id="ProtNLM"/>
    </source>
</evidence>
<keyword evidence="2" id="KW-1185">Reference proteome</keyword>
<dbReference type="EMBL" id="CP003944">
    <property type="protein sequence ID" value="AFZ52090.1"/>
    <property type="molecule type" value="Genomic_DNA"/>
</dbReference>
<gene>
    <name evidence="1" type="ORF">Dacsa_3610</name>
</gene>
<dbReference type="AlphaFoldDB" id="K9Z0H5"/>